<evidence type="ECO:0000256" key="1">
    <source>
        <dbReference type="ARBA" id="ARBA00004123"/>
    </source>
</evidence>
<evidence type="ECO:0000313" key="8">
    <source>
        <dbReference type="Proteomes" id="UP000193560"/>
    </source>
</evidence>
<dbReference type="OrthoDB" id="5599552at2759"/>
<dbReference type="Gene3D" id="2.60.40.3960">
    <property type="entry name" value="Velvet domain"/>
    <property type="match status" value="1"/>
</dbReference>
<proteinExistence type="predicted"/>
<dbReference type="AlphaFoldDB" id="A0A1X2IPJ6"/>
<organism evidence="7 8">
    <name type="scientific">Absidia repens</name>
    <dbReference type="NCBI Taxonomy" id="90262"/>
    <lineage>
        <taxon>Eukaryota</taxon>
        <taxon>Fungi</taxon>
        <taxon>Fungi incertae sedis</taxon>
        <taxon>Mucoromycota</taxon>
        <taxon>Mucoromycotina</taxon>
        <taxon>Mucoromycetes</taxon>
        <taxon>Mucorales</taxon>
        <taxon>Cunninghamellaceae</taxon>
        <taxon>Absidia</taxon>
    </lineage>
</organism>
<reference evidence="7 8" key="1">
    <citation type="submission" date="2016-07" db="EMBL/GenBank/DDBJ databases">
        <title>Pervasive Adenine N6-methylation of Active Genes in Fungi.</title>
        <authorList>
            <consortium name="DOE Joint Genome Institute"/>
            <person name="Mondo S.J."/>
            <person name="Dannebaum R.O."/>
            <person name="Kuo R.C."/>
            <person name="Labutti K."/>
            <person name="Haridas S."/>
            <person name="Kuo A."/>
            <person name="Salamov A."/>
            <person name="Ahrendt S.R."/>
            <person name="Lipzen A."/>
            <person name="Sullivan W."/>
            <person name="Andreopoulos W.B."/>
            <person name="Clum A."/>
            <person name="Lindquist E."/>
            <person name="Daum C."/>
            <person name="Ramamoorthy G.K."/>
            <person name="Gryganskyi A."/>
            <person name="Culley D."/>
            <person name="Magnuson J.K."/>
            <person name="James T.Y."/>
            <person name="O'Malley M.A."/>
            <person name="Stajich J.E."/>
            <person name="Spatafora J.W."/>
            <person name="Visel A."/>
            <person name="Grigoriev I.V."/>
        </authorList>
    </citation>
    <scope>NUCLEOTIDE SEQUENCE [LARGE SCALE GENOMIC DNA]</scope>
    <source>
        <strain evidence="7 8">NRRL 1336</strain>
    </source>
</reference>
<dbReference type="EMBL" id="MCGE01000006">
    <property type="protein sequence ID" value="ORZ20199.1"/>
    <property type="molecule type" value="Genomic_DNA"/>
</dbReference>
<dbReference type="Pfam" id="PF11754">
    <property type="entry name" value="Velvet"/>
    <property type="match status" value="2"/>
</dbReference>
<sequence>MNPAVSNNYNPHIHQHHKYQLKVLQQPSKARLCSFREKVDRRPIDPPPIVQLYCSCHRHLQQQCHHDFLHNPYFFLYANLTSITDDTDLYSHHGHRTTAGTLVQSLYKLKDIDNNDGGFFVFADISVRLEGNYRLKFTLFEIVGEHVQRLVSVISNPFTVYSPKYFPGMSESSLLTRSFSDQGVRIRIRKDTRNTAKRRKTQDDPMKTDNTLESEKSPTSPSILPPLSASSATSSRTSSSASITTAQVPAITPIPSRSAMSMQNILSSPPYDNHDFYSTRTLPPPTRLLSHPLPPVLPPQFPHSSTSSTSSSSSSS</sequence>
<dbReference type="PROSITE" id="PS51821">
    <property type="entry name" value="VELVET"/>
    <property type="match status" value="1"/>
</dbReference>
<dbReference type="Proteomes" id="UP000193560">
    <property type="component" value="Unassembled WGS sequence"/>
</dbReference>
<feature type="region of interest" description="Disordered" evidence="5">
    <location>
        <begin position="276"/>
        <end position="316"/>
    </location>
</feature>
<feature type="domain" description="Velvet" evidence="6">
    <location>
        <begin position="14"/>
        <end position="189"/>
    </location>
</feature>
<dbReference type="InterPro" id="IPR037525">
    <property type="entry name" value="Velvet_dom"/>
</dbReference>
<evidence type="ECO:0000256" key="5">
    <source>
        <dbReference type="SAM" id="MobiDB-lite"/>
    </source>
</evidence>
<dbReference type="InterPro" id="IPR038491">
    <property type="entry name" value="Velvet_dom_sf"/>
</dbReference>
<keyword evidence="2" id="KW-0805">Transcription regulation</keyword>
<feature type="compositionally biased region" description="Low complexity" evidence="5">
    <location>
        <begin position="302"/>
        <end position="316"/>
    </location>
</feature>
<comment type="subcellular location">
    <subcellularLocation>
        <location evidence="1">Nucleus</location>
    </subcellularLocation>
</comment>
<comment type="caution">
    <text evidence="7">The sequence shown here is derived from an EMBL/GenBank/DDBJ whole genome shotgun (WGS) entry which is preliminary data.</text>
</comment>
<evidence type="ECO:0000256" key="2">
    <source>
        <dbReference type="ARBA" id="ARBA00023015"/>
    </source>
</evidence>
<feature type="compositionally biased region" description="Pro residues" evidence="5">
    <location>
        <begin position="282"/>
        <end position="301"/>
    </location>
</feature>
<dbReference type="PANTHER" id="PTHR33572">
    <property type="entry name" value="SPORE DEVELOPMENT REGULATOR VOSA"/>
    <property type="match status" value="1"/>
</dbReference>
<feature type="compositionally biased region" description="Low complexity" evidence="5">
    <location>
        <begin position="217"/>
        <end position="245"/>
    </location>
</feature>
<evidence type="ECO:0000256" key="3">
    <source>
        <dbReference type="ARBA" id="ARBA00023163"/>
    </source>
</evidence>
<dbReference type="STRING" id="90262.A0A1X2IPJ6"/>
<dbReference type="InterPro" id="IPR021740">
    <property type="entry name" value="Velvet"/>
</dbReference>
<evidence type="ECO:0000259" key="6">
    <source>
        <dbReference type="PROSITE" id="PS51821"/>
    </source>
</evidence>
<gene>
    <name evidence="7" type="ORF">BCR42DRAFT_408201</name>
</gene>
<keyword evidence="4" id="KW-0539">Nucleus</keyword>
<name>A0A1X2IPJ6_9FUNG</name>
<accession>A0A1X2IPJ6</accession>
<keyword evidence="8" id="KW-1185">Reference proteome</keyword>
<feature type="region of interest" description="Disordered" evidence="5">
    <location>
        <begin position="186"/>
        <end position="245"/>
    </location>
</feature>
<keyword evidence="3" id="KW-0804">Transcription</keyword>
<evidence type="ECO:0000313" key="7">
    <source>
        <dbReference type="EMBL" id="ORZ20199.1"/>
    </source>
</evidence>
<dbReference type="PANTHER" id="PTHR33572:SF18">
    <property type="entry name" value="SPORE DEVELOPMENT REGULATOR VOSA"/>
    <property type="match status" value="1"/>
</dbReference>
<dbReference type="GO" id="GO:0005634">
    <property type="term" value="C:nucleus"/>
    <property type="evidence" value="ECO:0007669"/>
    <property type="project" value="UniProtKB-SubCell"/>
</dbReference>
<evidence type="ECO:0000256" key="4">
    <source>
        <dbReference type="ARBA" id="ARBA00023242"/>
    </source>
</evidence>
<protein>
    <submittedName>
        <fullName evidence="7">Velvet factor-domain-containing protein</fullName>
    </submittedName>
</protein>